<proteinExistence type="predicted"/>
<sequence>MKLSSSKFVLLNLLCFTVFPAGADNATMLYSQQQQMSTNMQQMVKYFQNFGNYLGFDVTNPPQKPQNFVLNYTLINTPVAQLAQTYAFYTYLGSIPVNTYTSGSTANSSGSTGNAATPFSELVPSNLNNIPIAQIANNQVNNTFNGFNGSGSSSTLSTVTANPLFDQSVQQNQSSGATGGAGQGAFQQEPVSQAILNILGTPDATYCMENGNQQNPTIFTTNCKYLYGGLVSQNVIGTSIPTATTFFTGSYISQFLNQLNSNALTGPLMYSTDSLDNAGSTNGGLNAQNQQQLANNFIRYVSGSLVPIKLPKWYDFDQLSLATTPNTDGSVGTKQIQATQLITKYLTSLRTYAAQNSVGVSNLYYIMSKRMPQTPAQGAGTTGTGGQNLTPMSQALSEYNMATWRLFPNGATAAGATNTPSTGGAGGTGGQQENTQWITQLNTAAPATVEKEIAILLAEINYQLYLDRQIHERLLMTNSILLLQSVRSGAPNADLTTSQ</sequence>
<organism evidence="3 4">
    <name type="scientific">Legionella steelei</name>
    <dbReference type="NCBI Taxonomy" id="947033"/>
    <lineage>
        <taxon>Bacteria</taxon>
        <taxon>Pseudomonadati</taxon>
        <taxon>Pseudomonadota</taxon>
        <taxon>Gammaproteobacteria</taxon>
        <taxon>Legionellales</taxon>
        <taxon>Legionellaceae</taxon>
        <taxon>Legionella</taxon>
    </lineage>
</organism>
<name>A0A0W0ZHB7_9GAMM</name>
<reference evidence="3 4" key="1">
    <citation type="submission" date="2015-11" db="EMBL/GenBank/DDBJ databases">
        <title>Genomic analysis of 38 Legionella species identifies large and diverse effector repertoires.</title>
        <authorList>
            <person name="Burstein D."/>
            <person name="Amaro F."/>
            <person name="Zusman T."/>
            <person name="Lifshitz Z."/>
            <person name="Cohen O."/>
            <person name="Gilbert J.A."/>
            <person name="Pupko T."/>
            <person name="Shuman H.A."/>
            <person name="Segal G."/>
        </authorList>
    </citation>
    <scope>NUCLEOTIDE SEQUENCE [LARGE SCALE GENOMIC DNA]</scope>
    <source>
        <strain evidence="3 4">IMVS3376</strain>
    </source>
</reference>
<protein>
    <submittedName>
        <fullName evidence="3">Intracellular multiplication protein IcmX</fullName>
    </submittedName>
</protein>
<gene>
    <name evidence="3" type="primary">icmX</name>
    <name evidence="3" type="ORF">Lste_1671</name>
</gene>
<accession>A0A0W0ZHB7</accession>
<dbReference type="EMBL" id="LNYY01000019">
    <property type="protein sequence ID" value="KTD68513.1"/>
    <property type="molecule type" value="Genomic_DNA"/>
</dbReference>
<feature type="compositionally biased region" description="Low complexity" evidence="1">
    <location>
        <begin position="412"/>
        <end position="422"/>
    </location>
</feature>
<keyword evidence="2" id="KW-0732">Signal</keyword>
<dbReference type="STRING" id="947033.Lste_1671"/>
<dbReference type="PATRIC" id="fig|947033.5.peg.1770"/>
<keyword evidence="4" id="KW-1185">Reference proteome</keyword>
<evidence type="ECO:0000313" key="4">
    <source>
        <dbReference type="Proteomes" id="UP000054926"/>
    </source>
</evidence>
<feature type="region of interest" description="Disordered" evidence="1">
    <location>
        <begin position="412"/>
        <end position="432"/>
    </location>
</feature>
<feature type="chain" id="PRO_5006918673" evidence="2">
    <location>
        <begin position="24"/>
        <end position="499"/>
    </location>
</feature>
<evidence type="ECO:0000313" key="3">
    <source>
        <dbReference type="EMBL" id="KTD68513.1"/>
    </source>
</evidence>
<comment type="caution">
    <text evidence="3">The sequence shown here is derived from an EMBL/GenBank/DDBJ whole genome shotgun (WGS) entry which is preliminary data.</text>
</comment>
<evidence type="ECO:0000256" key="1">
    <source>
        <dbReference type="SAM" id="MobiDB-lite"/>
    </source>
</evidence>
<dbReference type="RefSeq" id="WP_058510598.1">
    <property type="nucleotide sequence ID" value="NZ_DAIOMV010000007.1"/>
</dbReference>
<feature type="signal peptide" evidence="2">
    <location>
        <begin position="1"/>
        <end position="23"/>
    </location>
</feature>
<dbReference type="AlphaFoldDB" id="A0A0W0ZHB7"/>
<evidence type="ECO:0000256" key="2">
    <source>
        <dbReference type="SAM" id="SignalP"/>
    </source>
</evidence>
<dbReference type="NCBIfam" id="NF038225">
    <property type="entry name" value="IcmX_IVB"/>
    <property type="match status" value="1"/>
</dbReference>
<dbReference type="OrthoDB" id="5634380at2"/>
<dbReference type="Proteomes" id="UP000054926">
    <property type="component" value="Unassembled WGS sequence"/>
</dbReference>